<reference evidence="2" key="1">
    <citation type="journal article" date="2013" name="Mol. Plant Microbe Interact.">
        <title>Global aspects of pacC regulation of pathogenicity genes in Colletotrichum gloeosporioides as revealed by transcriptome analysis.</title>
        <authorList>
            <person name="Alkan N."/>
            <person name="Meng X."/>
            <person name="Friedlander G."/>
            <person name="Reuveni E."/>
            <person name="Sukno S."/>
            <person name="Sherman A."/>
            <person name="Thon M."/>
            <person name="Fluhr R."/>
            <person name="Prusky D."/>
        </authorList>
    </citation>
    <scope>NUCLEOTIDE SEQUENCE [LARGE SCALE GENOMIC DNA]</scope>
    <source>
        <strain evidence="2">Cg-14</strain>
    </source>
</reference>
<sequence length="65" mass="7509">MMKGGETFILKMESLQLADLLKAFHEYAAQINAKSPDILMHCLNTNNFMPFYRDHICTLPFKKST</sequence>
<name>T0L3U8_COLGC</name>
<dbReference type="HOGENOM" id="CLU_2849560_0_0_1"/>
<dbReference type="Proteomes" id="UP000015530">
    <property type="component" value="Unassembled WGS sequence"/>
</dbReference>
<proteinExistence type="predicted"/>
<dbReference type="AlphaFoldDB" id="T0L3U8"/>
<organism evidence="1 2">
    <name type="scientific">Colletotrichum gloeosporioides (strain Cg-14)</name>
    <name type="common">Anthracnose fungus</name>
    <name type="synonym">Glomerella cingulata</name>
    <dbReference type="NCBI Taxonomy" id="1237896"/>
    <lineage>
        <taxon>Eukaryota</taxon>
        <taxon>Fungi</taxon>
        <taxon>Dikarya</taxon>
        <taxon>Ascomycota</taxon>
        <taxon>Pezizomycotina</taxon>
        <taxon>Sordariomycetes</taxon>
        <taxon>Hypocreomycetidae</taxon>
        <taxon>Glomerellales</taxon>
        <taxon>Glomerellaceae</taxon>
        <taxon>Colletotrichum</taxon>
        <taxon>Colletotrichum gloeosporioides species complex</taxon>
    </lineage>
</organism>
<gene>
    <name evidence="1" type="ORF">CGLO_14630</name>
</gene>
<evidence type="ECO:0000313" key="2">
    <source>
        <dbReference type="Proteomes" id="UP000015530"/>
    </source>
</evidence>
<evidence type="ECO:0000313" key="1">
    <source>
        <dbReference type="EMBL" id="EQB46326.1"/>
    </source>
</evidence>
<accession>T0L3U8</accession>
<dbReference type="EMBL" id="AMYD01003436">
    <property type="protein sequence ID" value="EQB46326.1"/>
    <property type="molecule type" value="Genomic_DNA"/>
</dbReference>
<comment type="caution">
    <text evidence="1">The sequence shown here is derived from an EMBL/GenBank/DDBJ whole genome shotgun (WGS) entry which is preliminary data.</text>
</comment>
<protein>
    <submittedName>
        <fullName evidence="1">Uncharacterized protein</fullName>
    </submittedName>
</protein>